<gene>
    <name evidence="6" type="ORF">WAT24_10620</name>
</gene>
<keyword evidence="1" id="KW-0813">Transport</keyword>
<dbReference type="InterPro" id="IPR009050">
    <property type="entry name" value="Globin-like_sf"/>
</dbReference>
<dbReference type="CDD" id="cd14775">
    <property type="entry name" value="TrHb2_O-like"/>
    <property type="match status" value="1"/>
</dbReference>
<dbReference type="Proteomes" id="UP001381174">
    <property type="component" value="Unassembled WGS sequence"/>
</dbReference>
<keyword evidence="4" id="KW-0408">Iron</keyword>
<evidence type="ECO:0000313" key="6">
    <source>
        <dbReference type="EMBL" id="MEI7037210.1"/>
    </source>
</evidence>
<dbReference type="EMBL" id="JBBBNY010000007">
    <property type="protein sequence ID" value="MEI7037210.1"/>
    <property type="molecule type" value="Genomic_DNA"/>
</dbReference>
<feature type="compositionally biased region" description="Gly residues" evidence="5">
    <location>
        <begin position="149"/>
        <end position="158"/>
    </location>
</feature>
<dbReference type="Pfam" id="PF01152">
    <property type="entry name" value="Bac_globin"/>
    <property type="match status" value="1"/>
</dbReference>
<dbReference type="RefSeq" id="WP_336807842.1">
    <property type="nucleotide sequence ID" value="NZ_JBBBNY010000007.1"/>
</dbReference>
<keyword evidence="7" id="KW-1185">Reference proteome</keyword>
<accession>A0ABU8JCD0</accession>
<evidence type="ECO:0000256" key="1">
    <source>
        <dbReference type="ARBA" id="ARBA00022448"/>
    </source>
</evidence>
<keyword evidence="2" id="KW-0349">Heme</keyword>
<dbReference type="InterPro" id="IPR001486">
    <property type="entry name" value="Hemoglobin_trunc"/>
</dbReference>
<keyword evidence="3" id="KW-0479">Metal-binding</keyword>
<evidence type="ECO:0000256" key="3">
    <source>
        <dbReference type="ARBA" id="ARBA00022723"/>
    </source>
</evidence>
<proteinExistence type="predicted"/>
<dbReference type="InterPro" id="IPR012292">
    <property type="entry name" value="Globin/Proto"/>
</dbReference>
<name>A0ABU8JCD0_9GAMM</name>
<evidence type="ECO:0000256" key="2">
    <source>
        <dbReference type="ARBA" id="ARBA00022617"/>
    </source>
</evidence>
<dbReference type="SUPFAM" id="SSF46458">
    <property type="entry name" value="Globin-like"/>
    <property type="match status" value="1"/>
</dbReference>
<comment type="caution">
    <text evidence="6">The sequence shown here is derived from an EMBL/GenBank/DDBJ whole genome shotgun (WGS) entry which is preliminary data.</text>
</comment>
<reference evidence="6 7" key="1">
    <citation type="journal article" date="2014" name="Int. J. Syst. Evol. Microbiol.">
        <title>Fulvimonas yonginensis sp. nov., isolated from greenhouse soil, and emended description of the genus Fulvimonas.</title>
        <authorList>
            <person name="Ahn J.H."/>
            <person name="Kim S.J."/>
            <person name="Weon H.Y."/>
            <person name="Hong S.B."/>
            <person name="Seok S.J."/>
            <person name="Kwon S.W."/>
        </authorList>
    </citation>
    <scope>NUCLEOTIDE SEQUENCE [LARGE SCALE GENOMIC DNA]</scope>
    <source>
        <strain evidence="6 7">KACC 16952</strain>
    </source>
</reference>
<evidence type="ECO:0000313" key="7">
    <source>
        <dbReference type="Proteomes" id="UP001381174"/>
    </source>
</evidence>
<organism evidence="6 7">
    <name type="scientific">Fulvimonas yonginensis</name>
    <dbReference type="NCBI Taxonomy" id="1495200"/>
    <lineage>
        <taxon>Bacteria</taxon>
        <taxon>Pseudomonadati</taxon>
        <taxon>Pseudomonadota</taxon>
        <taxon>Gammaproteobacteria</taxon>
        <taxon>Lysobacterales</taxon>
        <taxon>Rhodanobacteraceae</taxon>
        <taxon>Fulvimonas</taxon>
    </lineage>
</organism>
<sequence>MSRPAAVPSLYDWAGGMPVFERLTSVFYRRVARDADLGPLFARMDPDHPRHVAHFIAEVLGGPKEYSRERGGHRAMVGRHVGRHLDERLRRRWMALLLDCAGEADLPDDPEFRSAFVAYLEWGTRLAVINSQEGAPPPADAPMPAWGWGETGGPYTGT</sequence>
<evidence type="ECO:0000256" key="5">
    <source>
        <dbReference type="SAM" id="MobiDB-lite"/>
    </source>
</evidence>
<dbReference type="Gene3D" id="1.10.490.10">
    <property type="entry name" value="Globins"/>
    <property type="match status" value="1"/>
</dbReference>
<protein>
    <submittedName>
        <fullName evidence="6">Group II truncated hemoglobin</fullName>
    </submittedName>
</protein>
<evidence type="ECO:0000256" key="4">
    <source>
        <dbReference type="ARBA" id="ARBA00023004"/>
    </source>
</evidence>
<feature type="region of interest" description="Disordered" evidence="5">
    <location>
        <begin position="133"/>
        <end position="158"/>
    </location>
</feature>